<dbReference type="AlphaFoldDB" id="A0A0F8Z971"/>
<accession>A0A0F8Z971</accession>
<gene>
    <name evidence="1" type="ORF">LCGC14_2999060</name>
</gene>
<protein>
    <submittedName>
        <fullName evidence="1">Uncharacterized protein</fullName>
    </submittedName>
</protein>
<sequence length="49" mass="5899">MDKEELIKFLRGEEKRCLDLAQNHLKGTMDEIRYIARAEMCFELIKKLK</sequence>
<reference evidence="1" key="1">
    <citation type="journal article" date="2015" name="Nature">
        <title>Complex archaea that bridge the gap between prokaryotes and eukaryotes.</title>
        <authorList>
            <person name="Spang A."/>
            <person name="Saw J.H."/>
            <person name="Jorgensen S.L."/>
            <person name="Zaremba-Niedzwiedzka K."/>
            <person name="Martijn J."/>
            <person name="Lind A.E."/>
            <person name="van Eijk R."/>
            <person name="Schleper C."/>
            <person name="Guy L."/>
            <person name="Ettema T.J."/>
        </authorList>
    </citation>
    <scope>NUCLEOTIDE SEQUENCE</scope>
</reference>
<name>A0A0F8Z971_9ZZZZ</name>
<dbReference type="EMBL" id="LAZR01061740">
    <property type="protein sequence ID" value="KKK62964.1"/>
    <property type="molecule type" value="Genomic_DNA"/>
</dbReference>
<proteinExistence type="predicted"/>
<evidence type="ECO:0000313" key="1">
    <source>
        <dbReference type="EMBL" id="KKK62964.1"/>
    </source>
</evidence>
<comment type="caution">
    <text evidence="1">The sequence shown here is derived from an EMBL/GenBank/DDBJ whole genome shotgun (WGS) entry which is preliminary data.</text>
</comment>
<organism evidence="1">
    <name type="scientific">marine sediment metagenome</name>
    <dbReference type="NCBI Taxonomy" id="412755"/>
    <lineage>
        <taxon>unclassified sequences</taxon>
        <taxon>metagenomes</taxon>
        <taxon>ecological metagenomes</taxon>
    </lineage>
</organism>